<keyword evidence="2" id="KW-1185">Reference proteome</keyword>
<evidence type="ECO:0000313" key="2">
    <source>
        <dbReference type="Proteomes" id="UP000004088"/>
    </source>
</evidence>
<comment type="caution">
    <text evidence="1">The sequence shown here is derived from an EMBL/GenBank/DDBJ whole genome shotgun (WGS) entry which is preliminary data.</text>
</comment>
<reference evidence="1 2" key="1">
    <citation type="submission" date="2011-01" db="EMBL/GenBank/DDBJ databases">
        <authorList>
            <person name="Muzny D."/>
            <person name="Qin X."/>
            <person name="Deng J."/>
            <person name="Jiang H."/>
            <person name="Liu Y."/>
            <person name="Qu J."/>
            <person name="Song X.-Z."/>
            <person name="Zhang L."/>
            <person name="Thornton R."/>
            <person name="Coyle M."/>
            <person name="Francisco L."/>
            <person name="Jackson L."/>
            <person name="Javaid M."/>
            <person name="Korchina V."/>
            <person name="Kovar C."/>
            <person name="Mata R."/>
            <person name="Mathew T."/>
            <person name="Ngo R."/>
            <person name="Nguyen L."/>
            <person name="Nguyen N."/>
            <person name="Okwuonu G."/>
            <person name="Ongeri F."/>
            <person name="Pham C."/>
            <person name="Simmons D."/>
            <person name="Wilczek-Boney K."/>
            <person name="Hale W."/>
            <person name="Jakkamsetti A."/>
            <person name="Pham P."/>
            <person name="Ruth R."/>
            <person name="San Lucas F."/>
            <person name="Warren J."/>
            <person name="Zhang J."/>
            <person name="Zhao Z."/>
            <person name="Zhou C."/>
            <person name="Zhu D."/>
            <person name="Lee S."/>
            <person name="Bess C."/>
            <person name="Blankenburg K."/>
            <person name="Forbes L."/>
            <person name="Fu Q."/>
            <person name="Gubbala S."/>
            <person name="Hirani K."/>
            <person name="Jayaseelan J.C."/>
            <person name="Lara F."/>
            <person name="Munidasa M."/>
            <person name="Palculict T."/>
            <person name="Patil S."/>
            <person name="Pu L.-L."/>
            <person name="Saada N."/>
            <person name="Tang L."/>
            <person name="Weissenberger G."/>
            <person name="Zhu Y."/>
            <person name="Hemphill L."/>
            <person name="Shang Y."/>
            <person name="Youmans B."/>
            <person name="Ayvaz T."/>
            <person name="Ross M."/>
            <person name="Santibanez J."/>
            <person name="Aqrawi P."/>
            <person name="Gross S."/>
            <person name="Joshi V."/>
            <person name="Fowler G."/>
            <person name="Nazareth L."/>
            <person name="Reid J."/>
            <person name="Worley K."/>
            <person name="Petrosino J."/>
            <person name="Highlander S."/>
            <person name="Gibbs R."/>
        </authorList>
    </citation>
    <scope>NUCLEOTIDE SEQUENCE [LARGE SCALE GENOMIC DNA]</scope>
    <source>
        <strain evidence="1 2">ATCC 33394</strain>
    </source>
</reference>
<dbReference type="EMBL" id="AEWV01000041">
    <property type="protein sequence ID" value="EGC16466.1"/>
    <property type="molecule type" value="Genomic_DNA"/>
</dbReference>
<evidence type="ECO:0000313" key="1">
    <source>
        <dbReference type="EMBL" id="EGC16466.1"/>
    </source>
</evidence>
<dbReference type="AlphaFoldDB" id="F0F1S5"/>
<name>F0F1S5_9NEIS</name>
<proteinExistence type="predicted"/>
<dbReference type="Proteomes" id="UP000004088">
    <property type="component" value="Unassembled WGS sequence"/>
</dbReference>
<sequence length="57" mass="6737">MEVQAAFALQWHNRAGSYFFNVKYTASKMQVELINIAWRMRWRAEEKECITLGNKGL</sequence>
<gene>
    <name evidence="1" type="ORF">HMPREF9098_2060</name>
</gene>
<accession>F0F1S5</accession>
<organism evidence="1 2">
    <name type="scientific">Kingella denitrificans ATCC 33394</name>
    <dbReference type="NCBI Taxonomy" id="888741"/>
    <lineage>
        <taxon>Bacteria</taxon>
        <taxon>Pseudomonadati</taxon>
        <taxon>Pseudomonadota</taxon>
        <taxon>Betaproteobacteria</taxon>
        <taxon>Neisseriales</taxon>
        <taxon>Neisseriaceae</taxon>
        <taxon>Kingella</taxon>
    </lineage>
</organism>
<protein>
    <submittedName>
        <fullName evidence="1">Uncharacterized protein</fullName>
    </submittedName>
</protein>
<dbReference type="HOGENOM" id="CLU_2990659_0_0_4"/>